<proteinExistence type="predicted"/>
<dbReference type="RefSeq" id="YP_010013957.1">
    <property type="nucleotide sequence ID" value="NC_053515.1"/>
</dbReference>
<protein>
    <submittedName>
        <fullName evidence="1">Uncharacterized protein</fullName>
    </submittedName>
</protein>
<dbReference type="EMBL" id="KY223999">
    <property type="protein sequence ID" value="APQ42155.1"/>
    <property type="molecule type" value="Genomic_DNA"/>
</dbReference>
<dbReference type="Proteomes" id="UP000225965">
    <property type="component" value="Segment"/>
</dbReference>
<dbReference type="KEGG" id="vg:63210615"/>
<gene>
    <name evidence="1" type="primary">51</name>
    <name evidence="1" type="ORF">PBI_MRMAGOO_51</name>
</gene>
<name>A0A1L6BYJ6_9CAUD</name>
<dbReference type="GeneID" id="63210615"/>
<evidence type="ECO:0000313" key="1">
    <source>
        <dbReference type="EMBL" id="APQ42155.1"/>
    </source>
</evidence>
<sequence>MSVNIKHEISLSDPMTLEDMEQFVLKAKQIGVNPKAQLSVKVTKGYSDFRESWPDSVTITARPR</sequence>
<keyword evidence="2" id="KW-1185">Reference proteome</keyword>
<organism evidence="1 2">
    <name type="scientific">Mycobacterium phage MrMagoo</name>
    <dbReference type="NCBI Taxonomy" id="1927020"/>
    <lineage>
        <taxon>Viruses</taxon>
        <taxon>Duplodnaviria</taxon>
        <taxon>Heunggongvirae</taxon>
        <taxon>Uroviricota</taxon>
        <taxon>Caudoviricetes</taxon>
        <taxon>Vilmaviridae</taxon>
        <taxon>Mclasvirinae</taxon>
        <taxon>Reyvirus</taxon>
        <taxon>Reyvirus mrmagoo</taxon>
    </lineage>
</organism>
<reference evidence="1 2" key="1">
    <citation type="submission" date="2016-11" db="EMBL/GenBank/DDBJ databases">
        <authorList>
            <person name="Brown T."/>
            <person name="Davidson K."/>
            <person name="Doll Z."/>
            <person name="Jansson R."/>
            <person name="Janyszek T."/>
            <person name="Lwin C."/>
            <person name="Patil S."/>
            <person name="Piper J."/>
            <person name="Rajendiran N."/>
            <person name="Rittenhouse N.L."/>
            <person name="Younker T.P."/>
            <person name="Zhang J."/>
            <person name="Garlena R.A."/>
            <person name="Russell D.A."/>
            <person name="Pope W.H."/>
            <person name="Jacobs-Sera D."/>
            <person name="Hatfull G.F."/>
        </authorList>
    </citation>
    <scope>NUCLEOTIDE SEQUENCE [LARGE SCALE GENOMIC DNA]</scope>
</reference>
<accession>A0A1L6BYJ6</accession>
<evidence type="ECO:0000313" key="2">
    <source>
        <dbReference type="Proteomes" id="UP000225965"/>
    </source>
</evidence>